<dbReference type="AlphaFoldDB" id="A0AA36DML0"/>
<keyword evidence="1" id="KW-0812">Transmembrane</keyword>
<keyword evidence="1" id="KW-1133">Transmembrane helix</keyword>
<keyword evidence="1" id="KW-0472">Membrane</keyword>
<evidence type="ECO:0000256" key="1">
    <source>
        <dbReference type="SAM" id="Phobius"/>
    </source>
</evidence>
<evidence type="ECO:0000313" key="3">
    <source>
        <dbReference type="Proteomes" id="UP001176961"/>
    </source>
</evidence>
<evidence type="ECO:0000313" key="2">
    <source>
        <dbReference type="EMBL" id="CAJ0589966.1"/>
    </source>
</evidence>
<name>A0AA36DML0_CYLNA</name>
<gene>
    <name evidence="2" type="ORF">CYNAS_LOCUS1949</name>
</gene>
<accession>A0AA36DML0</accession>
<proteinExistence type="predicted"/>
<organism evidence="2 3">
    <name type="scientific">Cylicocyclus nassatus</name>
    <name type="common">Nematode worm</name>
    <dbReference type="NCBI Taxonomy" id="53992"/>
    <lineage>
        <taxon>Eukaryota</taxon>
        <taxon>Metazoa</taxon>
        <taxon>Ecdysozoa</taxon>
        <taxon>Nematoda</taxon>
        <taxon>Chromadorea</taxon>
        <taxon>Rhabditida</taxon>
        <taxon>Rhabditina</taxon>
        <taxon>Rhabditomorpha</taxon>
        <taxon>Strongyloidea</taxon>
        <taxon>Strongylidae</taxon>
        <taxon>Cylicocyclus</taxon>
    </lineage>
</organism>
<sequence>MQRAGRAGRDKPGKCLRRSLISCTKKSALHDWTCLFVRMYQPITLTKSYKPERITFIFLSSIALLPSLLSTLALEAAADMWSIKVPL</sequence>
<reference evidence="2" key="1">
    <citation type="submission" date="2023-07" db="EMBL/GenBank/DDBJ databases">
        <authorList>
            <consortium name="CYATHOMIX"/>
        </authorList>
    </citation>
    <scope>NUCLEOTIDE SEQUENCE</scope>
    <source>
        <strain evidence="2">N/A</strain>
    </source>
</reference>
<protein>
    <submittedName>
        <fullName evidence="2">Uncharacterized protein</fullName>
    </submittedName>
</protein>
<keyword evidence="3" id="KW-1185">Reference proteome</keyword>
<dbReference type="Proteomes" id="UP001176961">
    <property type="component" value="Unassembled WGS sequence"/>
</dbReference>
<feature type="transmembrane region" description="Helical" evidence="1">
    <location>
        <begin position="56"/>
        <end position="78"/>
    </location>
</feature>
<dbReference type="EMBL" id="CATQJL010000001">
    <property type="protein sequence ID" value="CAJ0589966.1"/>
    <property type="molecule type" value="Genomic_DNA"/>
</dbReference>
<comment type="caution">
    <text evidence="2">The sequence shown here is derived from an EMBL/GenBank/DDBJ whole genome shotgun (WGS) entry which is preliminary data.</text>
</comment>